<feature type="compositionally biased region" description="Basic and acidic residues" evidence="2">
    <location>
        <begin position="397"/>
        <end position="408"/>
    </location>
</feature>
<feature type="region of interest" description="Disordered" evidence="2">
    <location>
        <begin position="452"/>
        <end position="471"/>
    </location>
</feature>
<feature type="transmembrane region" description="Helical" evidence="3">
    <location>
        <begin position="161"/>
        <end position="180"/>
    </location>
</feature>
<feature type="transmembrane region" description="Helical" evidence="3">
    <location>
        <begin position="118"/>
        <end position="141"/>
    </location>
</feature>
<dbReference type="PANTHER" id="PTHR37013">
    <property type="entry name" value="INTEGRAL MEMBRANE PROTEIN (AFU_ORTHOLOGUE AFUA_1G05950)-RELATED"/>
    <property type="match status" value="1"/>
</dbReference>
<sequence length="471" mass="53242">MPSADSGISHELSLSYPTLLTITSFLAIALYNFVALNFLVFLTFRQRSGLYFWSFLVATWGVAPYCIGFLLKYQQLTDLSFVYVTLIVAGWYAMVTGQSVVLYSRLHLLVRNTNRLRWVLIMIISNALIGHVPTTILVYGANSTNPKPFIVPYSVYEKVQVTVFFVQEVIISLIYLYETVRTLRPEGNIRRQQSRRLLKHLIYINIIIIIMDVTLLGVEYAGYYDIQTTYKAFVYSTKLQMEFRILNGLVEMTQAGISQSSSDRQQSNRPVPLVSLSGRPKPMPGMGYSAYAQTEENRRAEPEEPMSVMKTTEVVVDHNSAPRNKIHSEMDDLERQLEEAQELEEQILLEEMSIQKRRLEARSKVRRLKRQLGFLDERRKKMFERELSSIEELEKLEKEDRAARRAAGEDVPTPERSPSPPVVAGSSNSGGPQPDSVAGIAFPSGAELWMDPSFWGDPVSAGGQGSGDGTL</sequence>
<feature type="compositionally biased region" description="Low complexity" evidence="2">
    <location>
        <begin position="258"/>
        <end position="267"/>
    </location>
</feature>
<feature type="coiled-coil region" evidence="1">
    <location>
        <begin position="323"/>
        <end position="353"/>
    </location>
</feature>
<protein>
    <recommendedName>
        <fullName evidence="4">DUF7703 domain-containing protein</fullName>
    </recommendedName>
</protein>
<feature type="transmembrane region" description="Helical" evidence="3">
    <location>
        <begin position="201"/>
        <end position="223"/>
    </location>
</feature>
<keyword evidence="6" id="KW-1185">Reference proteome</keyword>
<name>A0ABQ8FU32_9PEZI</name>
<evidence type="ECO:0000313" key="5">
    <source>
        <dbReference type="EMBL" id="KAH7026900.1"/>
    </source>
</evidence>
<keyword evidence="3" id="KW-0472">Membrane</keyword>
<keyword evidence="3" id="KW-1133">Transmembrane helix</keyword>
<feature type="region of interest" description="Disordered" evidence="2">
    <location>
        <begin position="257"/>
        <end position="285"/>
    </location>
</feature>
<feature type="transmembrane region" description="Helical" evidence="3">
    <location>
        <begin position="20"/>
        <end position="43"/>
    </location>
</feature>
<evidence type="ECO:0000256" key="2">
    <source>
        <dbReference type="SAM" id="MobiDB-lite"/>
    </source>
</evidence>
<evidence type="ECO:0000313" key="6">
    <source>
        <dbReference type="Proteomes" id="UP000774617"/>
    </source>
</evidence>
<feature type="transmembrane region" description="Helical" evidence="3">
    <location>
        <begin position="50"/>
        <end position="71"/>
    </location>
</feature>
<dbReference type="Pfam" id="PF24802">
    <property type="entry name" value="DUF7703"/>
    <property type="match status" value="1"/>
</dbReference>
<dbReference type="InterPro" id="IPR056120">
    <property type="entry name" value="DUF7703"/>
</dbReference>
<dbReference type="Proteomes" id="UP000774617">
    <property type="component" value="Unassembled WGS sequence"/>
</dbReference>
<dbReference type="EMBL" id="JAGTJR010000054">
    <property type="protein sequence ID" value="KAH7026900.1"/>
    <property type="molecule type" value="Genomic_DNA"/>
</dbReference>
<reference evidence="5 6" key="1">
    <citation type="journal article" date="2021" name="Nat. Commun.">
        <title>Genetic determinants of endophytism in the Arabidopsis root mycobiome.</title>
        <authorList>
            <person name="Mesny F."/>
            <person name="Miyauchi S."/>
            <person name="Thiergart T."/>
            <person name="Pickel B."/>
            <person name="Atanasova L."/>
            <person name="Karlsson M."/>
            <person name="Huettel B."/>
            <person name="Barry K.W."/>
            <person name="Haridas S."/>
            <person name="Chen C."/>
            <person name="Bauer D."/>
            <person name="Andreopoulos W."/>
            <person name="Pangilinan J."/>
            <person name="LaButti K."/>
            <person name="Riley R."/>
            <person name="Lipzen A."/>
            <person name="Clum A."/>
            <person name="Drula E."/>
            <person name="Henrissat B."/>
            <person name="Kohler A."/>
            <person name="Grigoriev I.V."/>
            <person name="Martin F.M."/>
            <person name="Hacquard S."/>
        </authorList>
    </citation>
    <scope>NUCLEOTIDE SEQUENCE [LARGE SCALE GENOMIC DNA]</scope>
    <source>
        <strain evidence="5 6">MPI-SDFR-AT-0080</strain>
    </source>
</reference>
<keyword evidence="1" id="KW-0175">Coiled coil</keyword>
<evidence type="ECO:0000256" key="1">
    <source>
        <dbReference type="SAM" id="Coils"/>
    </source>
</evidence>
<evidence type="ECO:0000256" key="3">
    <source>
        <dbReference type="SAM" id="Phobius"/>
    </source>
</evidence>
<feature type="transmembrane region" description="Helical" evidence="3">
    <location>
        <begin position="83"/>
        <end position="106"/>
    </location>
</feature>
<gene>
    <name evidence="5" type="ORF">B0J12DRAFT_790065</name>
</gene>
<proteinExistence type="predicted"/>
<evidence type="ECO:0000259" key="4">
    <source>
        <dbReference type="Pfam" id="PF24802"/>
    </source>
</evidence>
<keyword evidence="3" id="KW-0812">Transmembrane</keyword>
<feature type="region of interest" description="Disordered" evidence="2">
    <location>
        <begin position="397"/>
        <end position="443"/>
    </location>
</feature>
<dbReference type="PANTHER" id="PTHR37013:SF3">
    <property type="entry name" value="INTEGRAL MEMBRANE PROTEIN (AFU_ORTHOLOGUE AFUA_1G05950)"/>
    <property type="match status" value="1"/>
</dbReference>
<comment type="caution">
    <text evidence="5">The sequence shown here is derived from an EMBL/GenBank/DDBJ whole genome shotgun (WGS) entry which is preliminary data.</text>
</comment>
<accession>A0ABQ8FU32</accession>
<feature type="compositionally biased region" description="Gly residues" evidence="2">
    <location>
        <begin position="462"/>
        <end position="471"/>
    </location>
</feature>
<feature type="domain" description="DUF7703" evidence="4">
    <location>
        <begin position="13"/>
        <end position="255"/>
    </location>
</feature>
<organism evidence="5 6">
    <name type="scientific">Macrophomina phaseolina</name>
    <dbReference type="NCBI Taxonomy" id="35725"/>
    <lineage>
        <taxon>Eukaryota</taxon>
        <taxon>Fungi</taxon>
        <taxon>Dikarya</taxon>
        <taxon>Ascomycota</taxon>
        <taxon>Pezizomycotina</taxon>
        <taxon>Dothideomycetes</taxon>
        <taxon>Dothideomycetes incertae sedis</taxon>
        <taxon>Botryosphaeriales</taxon>
        <taxon>Botryosphaeriaceae</taxon>
        <taxon>Macrophomina</taxon>
    </lineage>
</organism>